<dbReference type="RefSeq" id="WP_072753090.1">
    <property type="nucleotide sequence ID" value="NZ_FOAW01000025.1"/>
</dbReference>
<evidence type="ECO:0000313" key="5">
    <source>
        <dbReference type="Proteomes" id="UP000198677"/>
    </source>
</evidence>
<dbReference type="PANTHER" id="PTHR10204">
    <property type="entry name" value="NAD P H OXIDOREDUCTASE-RELATED"/>
    <property type="match status" value="1"/>
</dbReference>
<dbReference type="Pfam" id="PF02525">
    <property type="entry name" value="Flavodoxin_2"/>
    <property type="match status" value="1"/>
</dbReference>
<name>A0A1H7W7B1_9NOCA</name>
<dbReference type="InterPro" id="IPR029039">
    <property type="entry name" value="Flavoprotein-like_sf"/>
</dbReference>
<gene>
    <name evidence="4" type="ORF">SAMN05444583_12521</name>
</gene>
<dbReference type="InterPro" id="IPR051545">
    <property type="entry name" value="NAD(P)H_dehydrogenase_qn"/>
</dbReference>
<sequence length="213" mass="23408">MTNETTRPNVLLVVAHPDRDSATWAIGRAIEQGIETDGNATVTTHDLSRTGFDPVFGEQDLAHYRQTGAAPADVLREQRLVDSADVVVVLFPVYWWAMPALAKGWIDRVFTRGWAYDDGPDGGPSAIDQLHFVGVAAVDEGTYDRRGYREAMTTQLQHGIAGYSRIDESSVRLLFGAETADPHAHEHLTAEGHKIGADLAQRAQLVFDRNNEA</sequence>
<evidence type="ECO:0000256" key="2">
    <source>
        <dbReference type="ARBA" id="ARBA00023002"/>
    </source>
</evidence>
<dbReference type="Gene3D" id="3.40.50.360">
    <property type="match status" value="1"/>
</dbReference>
<reference evidence="5" key="1">
    <citation type="submission" date="2016-10" db="EMBL/GenBank/DDBJ databases">
        <authorList>
            <person name="Varghese N."/>
            <person name="Submissions S."/>
        </authorList>
    </citation>
    <scope>NUCLEOTIDE SEQUENCE [LARGE SCALE GENOMIC DNA]</scope>
    <source>
        <strain evidence="5">DSM 44675</strain>
    </source>
</reference>
<keyword evidence="5" id="KW-1185">Reference proteome</keyword>
<dbReference type="PANTHER" id="PTHR10204:SF34">
    <property type="entry name" value="NAD(P)H DEHYDROGENASE [QUINONE] 1 ISOFORM 1"/>
    <property type="match status" value="1"/>
</dbReference>
<dbReference type="InterPro" id="IPR003680">
    <property type="entry name" value="Flavodoxin_fold"/>
</dbReference>
<evidence type="ECO:0000256" key="1">
    <source>
        <dbReference type="ARBA" id="ARBA00006252"/>
    </source>
</evidence>
<comment type="similarity">
    <text evidence="1">Belongs to the NAD(P)H dehydrogenase (quinone) family.</text>
</comment>
<dbReference type="EMBL" id="FOAW01000025">
    <property type="protein sequence ID" value="SEM17370.1"/>
    <property type="molecule type" value="Genomic_DNA"/>
</dbReference>
<proteinExistence type="inferred from homology"/>
<keyword evidence="2" id="KW-0560">Oxidoreductase</keyword>
<organism evidence="4 5">
    <name type="scientific">Rhodococcus maanshanensis</name>
    <dbReference type="NCBI Taxonomy" id="183556"/>
    <lineage>
        <taxon>Bacteria</taxon>
        <taxon>Bacillati</taxon>
        <taxon>Actinomycetota</taxon>
        <taxon>Actinomycetes</taxon>
        <taxon>Mycobacteriales</taxon>
        <taxon>Nocardiaceae</taxon>
        <taxon>Rhodococcus</taxon>
    </lineage>
</organism>
<feature type="domain" description="Flavodoxin-like fold" evidence="3">
    <location>
        <begin position="9"/>
        <end position="184"/>
    </location>
</feature>
<protein>
    <submittedName>
        <fullName evidence="4">NAD(P)H dehydrogenase (Quinone)</fullName>
    </submittedName>
</protein>
<dbReference type="GO" id="GO:0005829">
    <property type="term" value="C:cytosol"/>
    <property type="evidence" value="ECO:0007669"/>
    <property type="project" value="TreeGrafter"/>
</dbReference>
<dbReference type="SUPFAM" id="SSF52218">
    <property type="entry name" value="Flavoproteins"/>
    <property type="match status" value="1"/>
</dbReference>
<accession>A0A1H7W7B1</accession>
<dbReference type="OrthoDB" id="9798454at2"/>
<dbReference type="Proteomes" id="UP000198677">
    <property type="component" value="Unassembled WGS sequence"/>
</dbReference>
<dbReference type="GO" id="GO:0003955">
    <property type="term" value="F:NAD(P)H dehydrogenase (quinone) activity"/>
    <property type="evidence" value="ECO:0007669"/>
    <property type="project" value="TreeGrafter"/>
</dbReference>
<evidence type="ECO:0000313" key="4">
    <source>
        <dbReference type="EMBL" id="SEM17370.1"/>
    </source>
</evidence>
<evidence type="ECO:0000259" key="3">
    <source>
        <dbReference type="Pfam" id="PF02525"/>
    </source>
</evidence>
<dbReference type="AlphaFoldDB" id="A0A1H7W7B1"/>